<dbReference type="GO" id="GO:0005938">
    <property type="term" value="C:cell cortex"/>
    <property type="evidence" value="ECO:0007669"/>
    <property type="project" value="TreeGrafter"/>
</dbReference>
<dbReference type="Pfam" id="PF00620">
    <property type="entry name" value="RhoGAP"/>
    <property type="match status" value="1"/>
</dbReference>
<reference evidence="4" key="1">
    <citation type="journal article" date="2014" name="Proc. Natl. Acad. Sci. U.S.A.">
        <title>Extensive sampling of basidiomycete genomes demonstrates inadequacy of the white-rot/brown-rot paradigm for wood decay fungi.</title>
        <authorList>
            <person name="Riley R."/>
            <person name="Salamov A.A."/>
            <person name="Brown D.W."/>
            <person name="Nagy L.G."/>
            <person name="Floudas D."/>
            <person name="Held B.W."/>
            <person name="Levasseur A."/>
            <person name="Lombard V."/>
            <person name="Morin E."/>
            <person name="Otillar R."/>
            <person name="Lindquist E.A."/>
            <person name="Sun H."/>
            <person name="LaButti K.M."/>
            <person name="Schmutz J."/>
            <person name="Jabbour D."/>
            <person name="Luo H."/>
            <person name="Baker S.E."/>
            <person name="Pisabarro A.G."/>
            <person name="Walton J.D."/>
            <person name="Blanchette R.A."/>
            <person name="Henrissat B."/>
            <person name="Martin F."/>
            <person name="Cullen D."/>
            <person name="Hibbett D.S."/>
            <person name="Grigoriev I.V."/>
        </authorList>
    </citation>
    <scope>NUCLEOTIDE SEQUENCE [LARGE SCALE GENOMIC DNA]</scope>
    <source>
        <strain evidence="4">CBS 339.88</strain>
    </source>
</reference>
<evidence type="ECO:0000313" key="4">
    <source>
        <dbReference type="Proteomes" id="UP000027222"/>
    </source>
</evidence>
<dbReference type="OrthoDB" id="3196451at2759"/>
<dbReference type="SMART" id="SM00324">
    <property type="entry name" value="RhoGAP"/>
    <property type="match status" value="1"/>
</dbReference>
<keyword evidence="1" id="KW-0343">GTPase activation</keyword>
<feature type="domain" description="Rho-GAP" evidence="2">
    <location>
        <begin position="18"/>
        <end position="215"/>
    </location>
</feature>
<proteinExistence type="predicted"/>
<dbReference type="GO" id="GO:0005096">
    <property type="term" value="F:GTPase activator activity"/>
    <property type="evidence" value="ECO:0007669"/>
    <property type="project" value="UniProtKB-KW"/>
</dbReference>
<dbReference type="Gene3D" id="1.10.555.10">
    <property type="entry name" value="Rho GTPase activation protein"/>
    <property type="match status" value="1"/>
</dbReference>
<gene>
    <name evidence="3" type="ORF">GALMADRAFT_36152</name>
</gene>
<evidence type="ECO:0000259" key="2">
    <source>
        <dbReference type="PROSITE" id="PS50238"/>
    </source>
</evidence>
<protein>
    <recommendedName>
        <fullName evidence="2">Rho-GAP domain-containing protein</fullName>
    </recommendedName>
</protein>
<dbReference type="InterPro" id="IPR051025">
    <property type="entry name" value="RhoGAP"/>
</dbReference>
<dbReference type="InterPro" id="IPR008936">
    <property type="entry name" value="Rho_GTPase_activation_prot"/>
</dbReference>
<dbReference type="GO" id="GO:0060237">
    <property type="term" value="P:regulation of fungal-type cell wall organization"/>
    <property type="evidence" value="ECO:0007669"/>
    <property type="project" value="TreeGrafter"/>
</dbReference>
<feature type="non-terminal residue" evidence="3">
    <location>
        <position position="1"/>
    </location>
</feature>
<dbReference type="HOGENOM" id="CLU_025218_0_1_1"/>
<keyword evidence="4" id="KW-1185">Reference proteome</keyword>
<dbReference type="STRING" id="685588.A0A067T914"/>
<dbReference type="Proteomes" id="UP000027222">
    <property type="component" value="Unassembled WGS sequence"/>
</dbReference>
<dbReference type="PANTHER" id="PTHR15228">
    <property type="entry name" value="SPERMATHECAL PHYSIOLOGY VARIANT"/>
    <property type="match status" value="1"/>
</dbReference>
<dbReference type="AlphaFoldDB" id="A0A067T914"/>
<name>A0A067T914_GALM3</name>
<dbReference type="PROSITE" id="PS50238">
    <property type="entry name" value="RHOGAP"/>
    <property type="match status" value="1"/>
</dbReference>
<dbReference type="SUPFAM" id="SSF48350">
    <property type="entry name" value="GTPase activation domain, GAP"/>
    <property type="match status" value="1"/>
</dbReference>
<accession>A0A067T914</accession>
<evidence type="ECO:0000256" key="1">
    <source>
        <dbReference type="ARBA" id="ARBA00022468"/>
    </source>
</evidence>
<evidence type="ECO:0000313" key="3">
    <source>
        <dbReference type="EMBL" id="KDR78852.1"/>
    </source>
</evidence>
<organism evidence="3 4">
    <name type="scientific">Galerina marginata (strain CBS 339.88)</name>
    <dbReference type="NCBI Taxonomy" id="685588"/>
    <lineage>
        <taxon>Eukaryota</taxon>
        <taxon>Fungi</taxon>
        <taxon>Dikarya</taxon>
        <taxon>Basidiomycota</taxon>
        <taxon>Agaricomycotina</taxon>
        <taxon>Agaricomycetes</taxon>
        <taxon>Agaricomycetidae</taxon>
        <taxon>Agaricales</taxon>
        <taxon>Agaricineae</taxon>
        <taxon>Strophariaceae</taxon>
        <taxon>Galerina</taxon>
    </lineage>
</organism>
<feature type="non-terminal residue" evidence="3">
    <location>
        <position position="218"/>
    </location>
</feature>
<dbReference type="InterPro" id="IPR000198">
    <property type="entry name" value="RhoGAP_dom"/>
</dbReference>
<dbReference type="GO" id="GO:0007165">
    <property type="term" value="P:signal transduction"/>
    <property type="evidence" value="ECO:0007669"/>
    <property type="project" value="InterPro"/>
</dbReference>
<sequence length="218" mass="25293">DHPVFGKPLKESLRYASVQISTANANGDLYVWGYIPVVVAKCGLYLKENATEVPGTFRVNGSNKRMRDLQAAFESPPRYGKSLDWKQESYTTHDVASVFRRYLTQMPEPVIPYDMYHFFFSFKAKEPFNQEEVISTYKSLIRRMPRANQYLLLYVLDLLSVFARKCDKNLMTATNLAVIFRPGLISHPQHEMSPQEHALSQRVLEFLIAQQDWFMLDI</sequence>
<dbReference type="EMBL" id="KL142374">
    <property type="protein sequence ID" value="KDR78852.1"/>
    <property type="molecule type" value="Genomic_DNA"/>
</dbReference>
<dbReference type="PANTHER" id="PTHR15228:SF25">
    <property type="entry name" value="F-BAR DOMAIN-CONTAINING PROTEIN"/>
    <property type="match status" value="1"/>
</dbReference>